<accession>A0A6J5TB94</accession>
<sequence>MSKVSTQAVEAAIESVVAGETFTHVGYAVSKNGKGAVRYTNDKRRTRTLVRAGCTDVKFVELPSAMTKDQIDASDFVKQVMPASAVEAVA</sequence>
<name>A0A6J5TB94_9CAUD</name>
<proteinExistence type="predicted"/>
<reference evidence="1" key="1">
    <citation type="submission" date="2020-05" db="EMBL/GenBank/DDBJ databases">
        <authorList>
            <person name="Chiriac C."/>
            <person name="Salcher M."/>
            <person name="Ghai R."/>
            <person name="Kavagutti S V."/>
        </authorList>
    </citation>
    <scope>NUCLEOTIDE SEQUENCE</scope>
</reference>
<evidence type="ECO:0000313" key="1">
    <source>
        <dbReference type="EMBL" id="CAB4241891.1"/>
    </source>
</evidence>
<gene>
    <name evidence="1" type="ORF">UFOVP71_429</name>
</gene>
<organism evidence="1">
    <name type="scientific">uncultured Caudovirales phage</name>
    <dbReference type="NCBI Taxonomy" id="2100421"/>
    <lineage>
        <taxon>Viruses</taxon>
        <taxon>Duplodnaviria</taxon>
        <taxon>Heunggongvirae</taxon>
        <taxon>Uroviricota</taxon>
        <taxon>Caudoviricetes</taxon>
        <taxon>Peduoviridae</taxon>
        <taxon>Maltschvirus</taxon>
        <taxon>Maltschvirus maltsch</taxon>
    </lineage>
</organism>
<dbReference type="EMBL" id="LR797824">
    <property type="protein sequence ID" value="CAB4241891.1"/>
    <property type="molecule type" value="Genomic_DNA"/>
</dbReference>
<protein>
    <submittedName>
        <fullName evidence="1">Uncharacterized protein</fullName>
    </submittedName>
</protein>